<dbReference type="EMBL" id="AFQF01000615">
    <property type="protein sequence ID" value="EGU87727.1"/>
    <property type="molecule type" value="Genomic_DNA"/>
</dbReference>
<reference evidence="1" key="1">
    <citation type="journal article" date="2012" name="Mol. Plant Microbe Interact.">
        <title>A highly conserved effector in Fusarium oxysporum is required for full virulence on Arabidopsis.</title>
        <authorList>
            <person name="Thatcher L.F."/>
            <person name="Gardiner D.M."/>
            <person name="Kazan K."/>
            <person name="Manners J."/>
        </authorList>
    </citation>
    <scope>NUCLEOTIDE SEQUENCE [LARGE SCALE GENOMIC DNA]</scope>
    <source>
        <strain evidence="1">Fo5176</strain>
    </source>
</reference>
<comment type="caution">
    <text evidence="1">The sequence shown here is derived from an EMBL/GenBank/DDBJ whole genome shotgun (WGS) entry which is preliminary data.</text>
</comment>
<gene>
    <name evidence="1" type="ORF">FOXB_01755</name>
</gene>
<evidence type="ECO:0000313" key="1">
    <source>
        <dbReference type="EMBL" id="EGU87727.1"/>
    </source>
</evidence>
<protein>
    <submittedName>
        <fullName evidence="1">Uncharacterized protein</fullName>
    </submittedName>
</protein>
<accession>F9F5T0</accession>
<sequence length="20" mass="2449">YYKFNLNFLKFKPNSLVLSL</sequence>
<name>F9F5T0_FUSOF</name>
<proteinExistence type="predicted"/>
<dbReference type="AlphaFoldDB" id="F9F5T0"/>
<organism evidence="1">
    <name type="scientific">Fusarium oxysporum (strain Fo5176)</name>
    <name type="common">Fusarium vascular wilt</name>
    <dbReference type="NCBI Taxonomy" id="660025"/>
    <lineage>
        <taxon>Eukaryota</taxon>
        <taxon>Fungi</taxon>
        <taxon>Dikarya</taxon>
        <taxon>Ascomycota</taxon>
        <taxon>Pezizomycotina</taxon>
        <taxon>Sordariomycetes</taxon>
        <taxon>Hypocreomycetidae</taxon>
        <taxon>Hypocreales</taxon>
        <taxon>Nectriaceae</taxon>
        <taxon>Fusarium</taxon>
        <taxon>Fusarium oxysporum species complex</taxon>
    </lineage>
</organism>
<feature type="non-terminal residue" evidence="1">
    <location>
        <position position="1"/>
    </location>
</feature>